<keyword evidence="1" id="KW-0812">Transmembrane</keyword>
<comment type="caution">
    <text evidence="2">The sequence shown here is derived from an EMBL/GenBank/DDBJ whole genome shotgun (WGS) entry which is preliminary data.</text>
</comment>
<gene>
    <name evidence="2" type="ORF">FHS27_003508</name>
</gene>
<accession>A0A7W5H6U7</accession>
<feature type="transmembrane region" description="Helical" evidence="1">
    <location>
        <begin position="73"/>
        <end position="102"/>
    </location>
</feature>
<sequence>MFQRFTNGFHLAQQSWHVLKTDKHLLLFPMLSGICCLIVMATFAIPLFASGIFEGAMQDGNVEVAGDDTLTEVLMWGGLFVFYFVNYFVIVFFNSALIACAVKRFYGERPTIAEGFSASMARLPQIAGWALLSATVGVALRAIESRSSRVGAFVAGLLGMAWSAVTFFVVPILVIERAGPITAVKRSTQILKESWGEAFAGNASIGFFSFLAMLPCIGLIVGGVVAIGNDLAIVGAALIVAGVAGLLLVSLISSALSAIIQAAVYMYGANGKVPAGFESTTLRSAFAKA</sequence>
<keyword evidence="1" id="KW-0472">Membrane</keyword>
<feature type="transmembrane region" description="Helical" evidence="1">
    <location>
        <begin position="25"/>
        <end position="53"/>
    </location>
</feature>
<name>A0A7W5H6U7_9BACT</name>
<evidence type="ECO:0000313" key="2">
    <source>
        <dbReference type="EMBL" id="MBB3207683.1"/>
    </source>
</evidence>
<dbReference type="EMBL" id="JACHXU010000011">
    <property type="protein sequence ID" value="MBB3207683.1"/>
    <property type="molecule type" value="Genomic_DNA"/>
</dbReference>
<organism evidence="2 3">
    <name type="scientific">Aporhodopirellula rubra</name>
    <dbReference type="NCBI Taxonomy" id="980271"/>
    <lineage>
        <taxon>Bacteria</taxon>
        <taxon>Pseudomonadati</taxon>
        <taxon>Planctomycetota</taxon>
        <taxon>Planctomycetia</taxon>
        <taxon>Pirellulales</taxon>
        <taxon>Pirellulaceae</taxon>
        <taxon>Aporhodopirellula</taxon>
    </lineage>
</organism>
<evidence type="ECO:0000256" key="1">
    <source>
        <dbReference type="SAM" id="Phobius"/>
    </source>
</evidence>
<protein>
    <submittedName>
        <fullName evidence="2">Uncharacterized protein</fullName>
    </submittedName>
</protein>
<proteinExistence type="predicted"/>
<dbReference type="AlphaFoldDB" id="A0A7W5H6U7"/>
<feature type="transmembrane region" description="Helical" evidence="1">
    <location>
        <begin position="233"/>
        <end position="260"/>
    </location>
</feature>
<dbReference type="RefSeq" id="WP_184305977.1">
    <property type="nucleotide sequence ID" value="NZ_JACHXU010000011.1"/>
</dbReference>
<feature type="transmembrane region" description="Helical" evidence="1">
    <location>
        <begin position="149"/>
        <end position="174"/>
    </location>
</feature>
<feature type="transmembrane region" description="Helical" evidence="1">
    <location>
        <begin position="123"/>
        <end position="143"/>
    </location>
</feature>
<dbReference type="InterPro" id="IPR046157">
    <property type="entry name" value="DUF6159"/>
</dbReference>
<feature type="transmembrane region" description="Helical" evidence="1">
    <location>
        <begin position="195"/>
        <end position="227"/>
    </location>
</feature>
<keyword evidence="3" id="KW-1185">Reference proteome</keyword>
<dbReference type="Proteomes" id="UP000536179">
    <property type="component" value="Unassembled WGS sequence"/>
</dbReference>
<evidence type="ECO:0000313" key="3">
    <source>
        <dbReference type="Proteomes" id="UP000536179"/>
    </source>
</evidence>
<keyword evidence="1" id="KW-1133">Transmembrane helix</keyword>
<reference evidence="2 3" key="1">
    <citation type="submission" date="2020-08" db="EMBL/GenBank/DDBJ databases">
        <title>Genomic Encyclopedia of Type Strains, Phase III (KMG-III): the genomes of soil and plant-associated and newly described type strains.</title>
        <authorList>
            <person name="Whitman W."/>
        </authorList>
    </citation>
    <scope>NUCLEOTIDE SEQUENCE [LARGE SCALE GENOMIC DNA]</scope>
    <source>
        <strain evidence="2 3">CECT 8075</strain>
    </source>
</reference>
<dbReference type="Pfam" id="PF19656">
    <property type="entry name" value="DUF6159"/>
    <property type="match status" value="1"/>
</dbReference>